<keyword evidence="4" id="KW-0274">FAD</keyword>
<feature type="domain" description="FAD dependent oxidoreductase" evidence="6">
    <location>
        <begin position="116"/>
        <end position="346"/>
    </location>
</feature>
<name>A0A811NBY0_9POAL</name>
<evidence type="ECO:0000256" key="3">
    <source>
        <dbReference type="ARBA" id="ARBA00022630"/>
    </source>
</evidence>
<dbReference type="PANTHER" id="PTHR10961">
    <property type="entry name" value="PEROXISOMAL SARCOSINE OXIDASE"/>
    <property type="match status" value="1"/>
</dbReference>
<evidence type="ECO:0000256" key="5">
    <source>
        <dbReference type="ARBA" id="ARBA00023002"/>
    </source>
</evidence>
<sequence length="381" mass="41217">MAASDSDGDGHRRFDVIVVGAGVMGSCAAYAAASRGARVLLLERFDRLHVLGSSHGESRGTRSTCAKAYYTPMLRLARRLWDDAQAEAGDRVLTPTPHLDLGVFRVPDGWMAAASELGGVIQATKAVKMFQDLASKKGAVVKDRTEVVDVIKREGSILVKTTSGEAFYGAKCIITVGAWTSKLVRSVTGMDLPVQPWHTLLCYWKAKPGRERELTPEASFPTFGSYGDPIIYGTPSMEFPGLIKIAMHGGSPCDPDSRGDMATDTDDDDALVEPVAQWIRDFMPDHIDTVERPLKPLPCMYSMTPDEDFVMDFMGGDFGKDVVVGAGFSGHGFKMAPAIGRILAEMAMDGETGTAVAAGLELGHFRIDRFVNSPKGNLRDY</sequence>
<reference evidence="7" key="1">
    <citation type="submission" date="2020-10" db="EMBL/GenBank/DDBJ databases">
        <authorList>
            <person name="Han B."/>
            <person name="Lu T."/>
            <person name="Zhao Q."/>
            <person name="Huang X."/>
            <person name="Zhao Y."/>
        </authorList>
    </citation>
    <scope>NUCLEOTIDE SEQUENCE</scope>
</reference>
<dbReference type="Pfam" id="PF01266">
    <property type="entry name" value="DAO"/>
    <property type="match status" value="2"/>
</dbReference>
<keyword evidence="3" id="KW-0285">Flavoprotein</keyword>
<dbReference type="InterPro" id="IPR045170">
    <property type="entry name" value="MTOX"/>
</dbReference>
<dbReference type="Gene3D" id="3.30.9.10">
    <property type="entry name" value="D-Amino Acid Oxidase, subunit A, domain 2"/>
    <property type="match status" value="1"/>
</dbReference>
<dbReference type="EMBL" id="CAJGYO010000003">
    <property type="protein sequence ID" value="CAD6218665.1"/>
    <property type="molecule type" value="Genomic_DNA"/>
</dbReference>
<evidence type="ECO:0000256" key="2">
    <source>
        <dbReference type="ARBA" id="ARBA00010989"/>
    </source>
</evidence>
<evidence type="ECO:0000259" key="6">
    <source>
        <dbReference type="Pfam" id="PF01266"/>
    </source>
</evidence>
<comment type="caution">
    <text evidence="7">The sequence shown here is derived from an EMBL/GenBank/DDBJ whole genome shotgun (WGS) entry which is preliminary data.</text>
</comment>
<accession>A0A811NBY0</accession>
<dbReference type="AlphaFoldDB" id="A0A811NBY0"/>
<proteinExistence type="inferred from homology"/>
<keyword evidence="8" id="KW-1185">Reference proteome</keyword>
<protein>
    <recommendedName>
        <fullName evidence="6">FAD dependent oxidoreductase domain-containing protein</fullName>
    </recommendedName>
</protein>
<evidence type="ECO:0000256" key="4">
    <source>
        <dbReference type="ARBA" id="ARBA00022827"/>
    </source>
</evidence>
<feature type="domain" description="FAD dependent oxidoreductase" evidence="6">
    <location>
        <begin position="15"/>
        <end position="97"/>
    </location>
</feature>
<dbReference type="GO" id="GO:0050660">
    <property type="term" value="F:flavin adenine dinucleotide binding"/>
    <property type="evidence" value="ECO:0007669"/>
    <property type="project" value="InterPro"/>
</dbReference>
<gene>
    <name evidence="7" type="ORF">NCGR_LOCUS12516</name>
</gene>
<dbReference type="OrthoDB" id="424974at2759"/>
<dbReference type="SUPFAM" id="SSF54373">
    <property type="entry name" value="FAD-linked reductases, C-terminal domain"/>
    <property type="match status" value="1"/>
</dbReference>
<dbReference type="SUPFAM" id="SSF51905">
    <property type="entry name" value="FAD/NAD(P)-binding domain"/>
    <property type="match status" value="1"/>
</dbReference>
<comment type="cofactor">
    <cofactor evidence="1">
        <name>FAD</name>
        <dbReference type="ChEBI" id="CHEBI:57692"/>
    </cofactor>
</comment>
<organism evidence="7 8">
    <name type="scientific">Miscanthus lutarioriparius</name>
    <dbReference type="NCBI Taxonomy" id="422564"/>
    <lineage>
        <taxon>Eukaryota</taxon>
        <taxon>Viridiplantae</taxon>
        <taxon>Streptophyta</taxon>
        <taxon>Embryophyta</taxon>
        <taxon>Tracheophyta</taxon>
        <taxon>Spermatophyta</taxon>
        <taxon>Magnoliopsida</taxon>
        <taxon>Liliopsida</taxon>
        <taxon>Poales</taxon>
        <taxon>Poaceae</taxon>
        <taxon>PACMAD clade</taxon>
        <taxon>Panicoideae</taxon>
        <taxon>Andropogonodae</taxon>
        <taxon>Andropogoneae</taxon>
        <taxon>Saccharinae</taxon>
        <taxon>Miscanthus</taxon>
    </lineage>
</organism>
<dbReference type="InterPro" id="IPR006076">
    <property type="entry name" value="FAD-dep_OxRdtase"/>
</dbReference>
<comment type="similarity">
    <text evidence="2">Belongs to the MSOX/MTOX family.</text>
</comment>
<evidence type="ECO:0000313" key="8">
    <source>
        <dbReference type="Proteomes" id="UP000604825"/>
    </source>
</evidence>
<dbReference type="InterPro" id="IPR036188">
    <property type="entry name" value="FAD/NAD-bd_sf"/>
</dbReference>
<keyword evidence="5" id="KW-0560">Oxidoreductase</keyword>
<dbReference type="Proteomes" id="UP000604825">
    <property type="component" value="Unassembled WGS sequence"/>
</dbReference>
<evidence type="ECO:0000256" key="1">
    <source>
        <dbReference type="ARBA" id="ARBA00001974"/>
    </source>
</evidence>
<evidence type="ECO:0000313" key="7">
    <source>
        <dbReference type="EMBL" id="CAD6218665.1"/>
    </source>
</evidence>
<dbReference type="GO" id="GO:0008115">
    <property type="term" value="F:sarcosine oxidase activity"/>
    <property type="evidence" value="ECO:0007669"/>
    <property type="project" value="TreeGrafter"/>
</dbReference>
<dbReference type="Gene3D" id="3.50.50.60">
    <property type="entry name" value="FAD/NAD(P)-binding domain"/>
    <property type="match status" value="2"/>
</dbReference>
<dbReference type="PANTHER" id="PTHR10961:SF7">
    <property type="entry name" value="FAD DEPENDENT OXIDOREDUCTASE DOMAIN-CONTAINING PROTEIN"/>
    <property type="match status" value="1"/>
</dbReference>